<evidence type="ECO:0000313" key="4">
    <source>
        <dbReference type="Proteomes" id="UP000044841"/>
    </source>
</evidence>
<evidence type="ECO:0000313" key="3">
    <source>
        <dbReference type="EMBL" id="CUA76147.1"/>
    </source>
</evidence>
<feature type="region of interest" description="Disordered" evidence="1">
    <location>
        <begin position="1"/>
        <end position="42"/>
    </location>
</feature>
<feature type="domain" description="DUF6532" evidence="2">
    <location>
        <begin position="319"/>
        <end position="525"/>
    </location>
</feature>
<name>A0A0K6GC13_9AGAM</name>
<feature type="region of interest" description="Disordered" evidence="1">
    <location>
        <begin position="68"/>
        <end position="90"/>
    </location>
</feature>
<protein>
    <recommendedName>
        <fullName evidence="2">DUF6532 domain-containing protein</fullName>
    </recommendedName>
</protein>
<accession>A0A0K6GC13</accession>
<sequence length="563" mass="62495">MIPEQDQTVRFAPRDNPRRKKTRTTHDPAMLRRSARNGAAKAYSNVQAPITVAPYQSMNARVQHSVPYLDGQDDIPRSDEEDGPPALPNRLQAQSVSDIGSQSIEGVNPASFEPFPGPSQQSLANNLPDPLIPISIHTAPTHRSPTPEPNLPNSVDSFALSHPTSHPVSDQILPAIQDGPDNSTILSQPVQHTFQSSPVQVVPPAWTNPGTSAGIIVASTSSESNHILNRQVNIEQRQNLRHQSRIHLAEALLHGPTRRHTHEYMVEWYTRNKAQMYAPNPKASSGPSANADNSRKYQGSFSLAEQRLMFAAGHSMVYELICIDPFPAGYALVERGIAFAESVISARIGAQGPSDALQRFMKDKLPRKRNELVKLASGSIISKYDLPTAAEFDDLDAYHRASDLIQDDSFVNAGSQPGGVYEFTHPAILSVLKILFLKSNPKLGMIFIDRLAASDSPNTPWHKTRRDHSLEAVRGMPIEAIAFACTLIKHVLFNYKQVTMGDPVSKFEGKEYSSHWARFYRKLTNLPNLGELRKKMLDAIKTHYVQAHPYDPNESMVEEDVLW</sequence>
<dbReference type="Proteomes" id="UP000044841">
    <property type="component" value="Unassembled WGS sequence"/>
</dbReference>
<reference evidence="3 4" key="1">
    <citation type="submission" date="2015-07" db="EMBL/GenBank/DDBJ databases">
        <authorList>
            <person name="Noorani M."/>
        </authorList>
    </citation>
    <scope>NUCLEOTIDE SEQUENCE [LARGE SCALE GENOMIC DNA]</scope>
    <source>
        <strain evidence="3">BBA 69670</strain>
    </source>
</reference>
<gene>
    <name evidence="3" type="ORF">RSOLAG22IIIB_12080</name>
</gene>
<proteinExistence type="predicted"/>
<dbReference type="EMBL" id="CYGV01001630">
    <property type="protein sequence ID" value="CUA76147.1"/>
    <property type="molecule type" value="Genomic_DNA"/>
</dbReference>
<dbReference type="Pfam" id="PF20149">
    <property type="entry name" value="DUF6532"/>
    <property type="match status" value="1"/>
</dbReference>
<evidence type="ECO:0000256" key="1">
    <source>
        <dbReference type="SAM" id="MobiDB-lite"/>
    </source>
</evidence>
<keyword evidence="4" id="KW-1185">Reference proteome</keyword>
<dbReference type="InterPro" id="IPR045341">
    <property type="entry name" value="DUF6532"/>
</dbReference>
<evidence type="ECO:0000259" key="2">
    <source>
        <dbReference type="Pfam" id="PF20149"/>
    </source>
</evidence>
<dbReference type="AlphaFoldDB" id="A0A0K6GC13"/>
<feature type="region of interest" description="Disordered" evidence="1">
    <location>
        <begin position="103"/>
        <end position="153"/>
    </location>
</feature>
<organism evidence="3 4">
    <name type="scientific">Rhizoctonia solani</name>
    <dbReference type="NCBI Taxonomy" id="456999"/>
    <lineage>
        <taxon>Eukaryota</taxon>
        <taxon>Fungi</taxon>
        <taxon>Dikarya</taxon>
        <taxon>Basidiomycota</taxon>
        <taxon>Agaricomycotina</taxon>
        <taxon>Agaricomycetes</taxon>
        <taxon>Cantharellales</taxon>
        <taxon>Ceratobasidiaceae</taxon>
        <taxon>Rhizoctonia</taxon>
    </lineage>
</organism>